<dbReference type="EMBL" id="PKUQ01000055">
    <property type="protein sequence ID" value="PLW75111.1"/>
    <property type="molecule type" value="Genomic_DNA"/>
</dbReference>
<dbReference type="RefSeq" id="WP_101536011.1">
    <property type="nucleotide sequence ID" value="NZ_PKUQ01000055.1"/>
</dbReference>
<dbReference type="AlphaFoldDB" id="A0A2N5XKQ7"/>
<organism evidence="1 2">
    <name type="scientific">Cohaesibacter celericrescens</name>
    <dbReference type="NCBI Taxonomy" id="2067669"/>
    <lineage>
        <taxon>Bacteria</taxon>
        <taxon>Pseudomonadati</taxon>
        <taxon>Pseudomonadota</taxon>
        <taxon>Alphaproteobacteria</taxon>
        <taxon>Hyphomicrobiales</taxon>
        <taxon>Cohaesibacteraceae</taxon>
    </lineage>
</organism>
<sequence length="108" mass="11855">MNFFKSADFTGQRPWDALPIATIEGASVKLHWSDQPYIWHENDGAEVFVVMAGEVVMKSRVAKASGDWDVREQLMKAGDICHAASGDHHVAHPLGPARMLVIEKVGSV</sequence>
<dbReference type="InterPro" id="IPR011051">
    <property type="entry name" value="RmlC_Cupin_sf"/>
</dbReference>
<dbReference type="OrthoDB" id="3829432at2"/>
<proteinExistence type="predicted"/>
<evidence type="ECO:0000313" key="2">
    <source>
        <dbReference type="Proteomes" id="UP000234881"/>
    </source>
</evidence>
<dbReference type="Gene3D" id="2.60.120.10">
    <property type="entry name" value="Jelly Rolls"/>
    <property type="match status" value="1"/>
</dbReference>
<accession>A0A2N5XKQ7</accession>
<protein>
    <submittedName>
        <fullName evidence="1">Cupin</fullName>
    </submittedName>
</protein>
<dbReference type="InterPro" id="IPR014710">
    <property type="entry name" value="RmlC-like_jellyroll"/>
</dbReference>
<name>A0A2N5XKQ7_9HYPH</name>
<reference evidence="1 2" key="1">
    <citation type="submission" date="2018-01" db="EMBL/GenBank/DDBJ databases">
        <title>The draft genome sequence of Cohaesibacter sp. H1304.</title>
        <authorList>
            <person name="Wang N.-N."/>
            <person name="Du Z.-J."/>
        </authorList>
    </citation>
    <scope>NUCLEOTIDE SEQUENCE [LARGE SCALE GENOMIC DNA]</scope>
    <source>
        <strain evidence="1 2">H1304</strain>
    </source>
</reference>
<evidence type="ECO:0000313" key="1">
    <source>
        <dbReference type="EMBL" id="PLW75111.1"/>
    </source>
</evidence>
<comment type="caution">
    <text evidence="1">The sequence shown here is derived from an EMBL/GenBank/DDBJ whole genome shotgun (WGS) entry which is preliminary data.</text>
</comment>
<keyword evidence="2" id="KW-1185">Reference proteome</keyword>
<gene>
    <name evidence="1" type="ORF">C0081_22780</name>
</gene>
<dbReference type="Proteomes" id="UP000234881">
    <property type="component" value="Unassembled WGS sequence"/>
</dbReference>
<dbReference type="SUPFAM" id="SSF51182">
    <property type="entry name" value="RmlC-like cupins"/>
    <property type="match status" value="1"/>
</dbReference>